<gene>
    <name evidence="1" type="ORF">GTP77_13600</name>
</gene>
<dbReference type="RefSeq" id="WP_161072693.1">
    <property type="nucleotide sequence ID" value="NZ_WWCU01000013.1"/>
</dbReference>
<sequence length="151" mass="17421">MLNFQPDQPTASAYDDDFVLWLDAQVELLRAGRYELLDKDNLLDELNAMTRHERRSLRSRLEKIVMHMLKIDFQPARRTRSWSSSIREQRRQIAFLLEDSPSLQHELRTSMDGAYQAAVYEAAKQTGLPASAFPPACPYSLDQILHGEAWA</sequence>
<name>A0A7X4HC04_9BURK</name>
<dbReference type="AlphaFoldDB" id="A0A7X4HC04"/>
<comment type="caution">
    <text evidence="1">The sequence shown here is derived from an EMBL/GenBank/DDBJ whole genome shotgun (WGS) entry which is preliminary data.</text>
</comment>
<dbReference type="InterPro" id="IPR002636">
    <property type="entry name" value="DUF29"/>
</dbReference>
<protein>
    <submittedName>
        <fullName evidence="1">DUF29 family protein</fullName>
    </submittedName>
</protein>
<evidence type="ECO:0000313" key="2">
    <source>
        <dbReference type="Proteomes" id="UP000450676"/>
    </source>
</evidence>
<accession>A0A7X4HC04</accession>
<dbReference type="Gene3D" id="1.20.1220.20">
    <property type="entry name" value="Uncharcterised protein PF01724"/>
    <property type="match status" value="1"/>
</dbReference>
<dbReference type="Pfam" id="PF01724">
    <property type="entry name" value="DUF29"/>
    <property type="match status" value="1"/>
</dbReference>
<proteinExistence type="predicted"/>
<evidence type="ECO:0000313" key="1">
    <source>
        <dbReference type="EMBL" id="MYN08370.1"/>
    </source>
</evidence>
<dbReference type="Proteomes" id="UP000450676">
    <property type="component" value="Unassembled WGS sequence"/>
</dbReference>
<reference evidence="1 2" key="1">
    <citation type="submission" date="2019-12" db="EMBL/GenBank/DDBJ databases">
        <title>Novel species isolated from a subtropical stream in China.</title>
        <authorList>
            <person name="Lu H."/>
        </authorList>
    </citation>
    <scope>NUCLEOTIDE SEQUENCE [LARGE SCALE GENOMIC DNA]</scope>
    <source>
        <strain evidence="1 2">FT127W</strain>
    </source>
</reference>
<keyword evidence="2" id="KW-1185">Reference proteome</keyword>
<dbReference type="PANTHER" id="PTHR34235">
    <property type="entry name" value="SLR1203 PROTEIN-RELATED"/>
    <property type="match status" value="1"/>
</dbReference>
<organism evidence="1 2">
    <name type="scientific">Pseudoduganella aquatica</name>
    <dbReference type="NCBI Taxonomy" id="2660641"/>
    <lineage>
        <taxon>Bacteria</taxon>
        <taxon>Pseudomonadati</taxon>
        <taxon>Pseudomonadota</taxon>
        <taxon>Betaproteobacteria</taxon>
        <taxon>Burkholderiales</taxon>
        <taxon>Oxalobacteraceae</taxon>
        <taxon>Telluria group</taxon>
        <taxon>Pseudoduganella</taxon>
    </lineage>
</organism>
<dbReference type="EMBL" id="WWCU01000013">
    <property type="protein sequence ID" value="MYN08370.1"/>
    <property type="molecule type" value="Genomic_DNA"/>
</dbReference>